<name>A0A8S5LUP8_9CAUD</name>
<organism evidence="1">
    <name type="scientific">Siphoviridae sp. ctMsr1</name>
    <dbReference type="NCBI Taxonomy" id="2826264"/>
    <lineage>
        <taxon>Viruses</taxon>
        <taxon>Duplodnaviria</taxon>
        <taxon>Heunggongvirae</taxon>
        <taxon>Uroviricota</taxon>
        <taxon>Caudoviricetes</taxon>
    </lineage>
</organism>
<sequence length="111" mass="12183">MKKQDIIHFFEEHKTELICLGVGIGIGAYAMYRHHFGPICQDVSHAVLKVSGKNQAKAVETLTGWWNAAGDMPSNGGACAIQPAPVAKEAIEGLLNEVGNDEHIMWWIEKL</sequence>
<reference evidence="1" key="1">
    <citation type="journal article" date="2021" name="Proc. Natl. Acad. Sci. U.S.A.">
        <title>A Catalog of Tens of Thousands of Viruses from Human Metagenomes Reveals Hidden Associations with Chronic Diseases.</title>
        <authorList>
            <person name="Tisza M.J."/>
            <person name="Buck C.B."/>
        </authorList>
    </citation>
    <scope>NUCLEOTIDE SEQUENCE</scope>
    <source>
        <strain evidence="1">CtMsr1</strain>
    </source>
</reference>
<proteinExistence type="predicted"/>
<accession>A0A8S5LUP8</accession>
<dbReference type="EMBL" id="BK014744">
    <property type="protein sequence ID" value="DAD73773.1"/>
    <property type="molecule type" value="Genomic_DNA"/>
</dbReference>
<protein>
    <submittedName>
        <fullName evidence="1">Uncharacterized protein</fullName>
    </submittedName>
</protein>
<evidence type="ECO:0000313" key="1">
    <source>
        <dbReference type="EMBL" id="DAD73773.1"/>
    </source>
</evidence>